<dbReference type="EMBL" id="PZQS01000007">
    <property type="protein sequence ID" value="PVD27686.1"/>
    <property type="molecule type" value="Genomic_DNA"/>
</dbReference>
<gene>
    <name evidence="3" type="ORF">C0Q70_12854</name>
</gene>
<name>A0A2T7P2P3_POMCA</name>
<evidence type="ECO:0000313" key="3">
    <source>
        <dbReference type="EMBL" id="PVD27686.1"/>
    </source>
</evidence>
<evidence type="ECO:0000256" key="2">
    <source>
        <dbReference type="SAM" id="Phobius"/>
    </source>
</evidence>
<evidence type="ECO:0000256" key="1">
    <source>
        <dbReference type="SAM" id="MobiDB-lite"/>
    </source>
</evidence>
<dbReference type="Proteomes" id="UP000245119">
    <property type="component" value="Linkage Group LG7"/>
</dbReference>
<feature type="transmembrane region" description="Helical" evidence="2">
    <location>
        <begin position="523"/>
        <end position="547"/>
    </location>
</feature>
<dbReference type="CDD" id="cd12087">
    <property type="entry name" value="TM_EGFR-like"/>
    <property type="match status" value="1"/>
</dbReference>
<feature type="region of interest" description="Disordered" evidence="1">
    <location>
        <begin position="345"/>
        <end position="519"/>
    </location>
</feature>
<feature type="compositionally biased region" description="Low complexity" evidence="1">
    <location>
        <begin position="621"/>
        <end position="631"/>
    </location>
</feature>
<dbReference type="STRING" id="400727.A0A2T7P2P3"/>
<feature type="region of interest" description="Disordered" evidence="1">
    <location>
        <begin position="580"/>
        <end position="652"/>
    </location>
</feature>
<sequence length="773" mass="83395">MIQKHFPDALSDLRAVIRAPVTHSPDTWKYQCEINENVTDILWILQSTNETETLSRCSVESESCDHRLEDLARATINSTSSFLYISDSFVGQKDGRVGYAEIINGLRGEIRFDARTNPMNRANDPSTETTEQTDASTDSPAATDSLAAWQYQCQIRENVTDVLWILQVGNETETLSRCYIGSESCDQRLDDCAIATINITSSLFNISANLEKVKAGRVGYAEMINGLNGEIRFVEGTDSLDAWEYQCEIKENVTDVLWILQFSNDTETLSRCLTESEICDLRLDDCAIATINSKSSLLNISDSLVKEKVGRVGYAEIISGKKGDIRFDATNRSITWACVPLPETSTSIAETPTTSQEPTTSTESTTTTWETSITSSELSTTTSEASTSTSEASTITTRETSVTSGEVSTTTSEPSTISNNLSTETSEAVITSEEPTITIRETFTSDNYLSTIPNEASTATSEGPISTSDTSPQTSSAQKTSESLPITEPSTTQISTTSNKSETTSDQSTQSIHQQDSDGGVPAGAIAGIVVAIIAICLIVAAVFVMYKRRQREKPSFPAIDHNAPDEAVVVDCVNPVYKTSETSPDESLPTAADTQKSQCDNSQPQVVETGSLDGVNHYATTSTTLSTLSSQEGLDKPAMDSTSADIHPSATTTPAADVYSVVDKPKKSNIHTDHAKPLLGKNMDVPAKVADELYAVPDKSGKPPVSSGQAQLSSERDSKDNGPLETTNTALPSDDHIDETLPKEMLSGDVYSEVNKQKPISESSSSPVQIKL</sequence>
<keyword evidence="4" id="KW-1185">Reference proteome</keyword>
<feature type="compositionally biased region" description="Polar residues" evidence="1">
    <location>
        <begin position="641"/>
        <end position="652"/>
    </location>
</feature>
<feature type="compositionally biased region" description="Polar residues" evidence="1">
    <location>
        <begin position="593"/>
        <end position="609"/>
    </location>
</feature>
<feature type="region of interest" description="Disordered" evidence="1">
    <location>
        <begin position="114"/>
        <end position="141"/>
    </location>
</feature>
<dbReference type="AlphaFoldDB" id="A0A2T7P2P3"/>
<feature type="compositionally biased region" description="Basic and acidic residues" evidence="1">
    <location>
        <begin position="734"/>
        <end position="743"/>
    </location>
</feature>
<organism evidence="3 4">
    <name type="scientific">Pomacea canaliculata</name>
    <name type="common">Golden apple snail</name>
    <dbReference type="NCBI Taxonomy" id="400727"/>
    <lineage>
        <taxon>Eukaryota</taxon>
        <taxon>Metazoa</taxon>
        <taxon>Spiralia</taxon>
        <taxon>Lophotrochozoa</taxon>
        <taxon>Mollusca</taxon>
        <taxon>Gastropoda</taxon>
        <taxon>Caenogastropoda</taxon>
        <taxon>Architaenioglossa</taxon>
        <taxon>Ampullarioidea</taxon>
        <taxon>Ampullariidae</taxon>
        <taxon>Pomacea</taxon>
    </lineage>
</organism>
<accession>A0A2T7P2P3</accession>
<protein>
    <submittedName>
        <fullName evidence="3">Uncharacterized protein</fullName>
    </submittedName>
</protein>
<feature type="compositionally biased region" description="Polar residues" evidence="1">
    <location>
        <begin position="117"/>
        <end position="141"/>
    </location>
</feature>
<keyword evidence="2" id="KW-0472">Membrane</keyword>
<proteinExistence type="predicted"/>
<feature type="region of interest" description="Disordered" evidence="1">
    <location>
        <begin position="696"/>
        <end position="773"/>
    </location>
</feature>
<feature type="compositionally biased region" description="Low complexity" evidence="1">
    <location>
        <begin position="350"/>
        <end position="418"/>
    </location>
</feature>
<reference evidence="3 4" key="1">
    <citation type="submission" date="2018-04" db="EMBL/GenBank/DDBJ databases">
        <title>The genome of golden apple snail Pomacea canaliculata provides insight into stress tolerance and invasive adaptation.</title>
        <authorList>
            <person name="Liu C."/>
            <person name="Liu B."/>
            <person name="Ren Y."/>
            <person name="Zhang Y."/>
            <person name="Wang H."/>
            <person name="Li S."/>
            <person name="Jiang F."/>
            <person name="Yin L."/>
            <person name="Zhang G."/>
            <person name="Qian W."/>
            <person name="Fan W."/>
        </authorList>
    </citation>
    <scope>NUCLEOTIDE SEQUENCE [LARGE SCALE GENOMIC DNA]</scope>
    <source>
        <strain evidence="3">SZHN2017</strain>
        <tissue evidence="3">Muscle</tissue>
    </source>
</reference>
<comment type="caution">
    <text evidence="3">The sequence shown here is derived from an EMBL/GenBank/DDBJ whole genome shotgun (WGS) entry which is preliminary data.</text>
</comment>
<keyword evidence="2" id="KW-1133">Transmembrane helix</keyword>
<keyword evidence="2" id="KW-0812">Transmembrane</keyword>
<feature type="compositionally biased region" description="Polar residues" evidence="1">
    <location>
        <begin position="419"/>
        <end position="514"/>
    </location>
</feature>
<feature type="compositionally biased region" description="Polar residues" evidence="1">
    <location>
        <begin position="759"/>
        <end position="773"/>
    </location>
</feature>
<evidence type="ECO:0000313" key="4">
    <source>
        <dbReference type="Proteomes" id="UP000245119"/>
    </source>
</evidence>